<evidence type="ECO:0000256" key="1">
    <source>
        <dbReference type="ARBA" id="ARBA00022737"/>
    </source>
</evidence>
<dbReference type="GO" id="GO:0005730">
    <property type="term" value="C:nucleolus"/>
    <property type="evidence" value="ECO:0007669"/>
    <property type="project" value="TreeGrafter"/>
</dbReference>
<dbReference type="SMART" id="SM00025">
    <property type="entry name" value="Pumilio"/>
    <property type="match status" value="5"/>
</dbReference>
<accession>A0A8J2LSF0</accession>
<keyword evidence="1" id="KW-0677">Repeat</keyword>
<comment type="caution">
    <text evidence="5">The sequence shown here is derived from an EMBL/GenBank/DDBJ whole genome shotgun (WGS) entry which is preliminary data.</text>
</comment>
<feature type="compositionally biased region" description="Basic and acidic residues" evidence="3">
    <location>
        <begin position="34"/>
        <end position="54"/>
    </location>
</feature>
<feature type="compositionally biased region" description="Basic and acidic residues" evidence="3">
    <location>
        <begin position="90"/>
        <end position="103"/>
    </location>
</feature>
<keyword evidence="2" id="KW-0694">RNA-binding</keyword>
<evidence type="ECO:0000313" key="5">
    <source>
        <dbReference type="EMBL" id="CAG7838179.1"/>
    </source>
</evidence>
<evidence type="ECO:0000256" key="3">
    <source>
        <dbReference type="SAM" id="MobiDB-lite"/>
    </source>
</evidence>
<dbReference type="InterPro" id="IPR040059">
    <property type="entry name" value="PUM3"/>
</dbReference>
<feature type="domain" description="PUM-HD" evidence="4">
    <location>
        <begin position="145"/>
        <end position="504"/>
    </location>
</feature>
<gene>
    <name evidence="5" type="ORF">AFUS01_LOCUS47173</name>
</gene>
<dbReference type="EMBL" id="CAJVCH010571658">
    <property type="protein sequence ID" value="CAG7838179.1"/>
    <property type="molecule type" value="Genomic_DNA"/>
</dbReference>
<dbReference type="Pfam" id="PF08144">
    <property type="entry name" value="CPL"/>
    <property type="match status" value="1"/>
</dbReference>
<name>A0A8J2LSF0_9HEXA</name>
<dbReference type="AlphaFoldDB" id="A0A8J2LSF0"/>
<dbReference type="InterPro" id="IPR012959">
    <property type="entry name" value="CPL_dom"/>
</dbReference>
<evidence type="ECO:0000313" key="6">
    <source>
        <dbReference type="Proteomes" id="UP000708208"/>
    </source>
</evidence>
<dbReference type="PROSITE" id="PS50303">
    <property type="entry name" value="PUM_HD"/>
    <property type="match status" value="1"/>
</dbReference>
<dbReference type="OrthoDB" id="497380at2759"/>
<evidence type="ECO:0000256" key="2">
    <source>
        <dbReference type="ARBA" id="ARBA00022884"/>
    </source>
</evidence>
<evidence type="ECO:0000259" key="4">
    <source>
        <dbReference type="PROSITE" id="PS50303"/>
    </source>
</evidence>
<dbReference type="GO" id="GO:0006417">
    <property type="term" value="P:regulation of translation"/>
    <property type="evidence" value="ECO:0007669"/>
    <property type="project" value="TreeGrafter"/>
</dbReference>
<dbReference type="Proteomes" id="UP000708208">
    <property type="component" value="Unassembled WGS sequence"/>
</dbReference>
<dbReference type="PANTHER" id="PTHR13389:SF0">
    <property type="entry name" value="PUMILIO HOMOLOG 3"/>
    <property type="match status" value="1"/>
</dbReference>
<dbReference type="InterPro" id="IPR001313">
    <property type="entry name" value="Pumilio_RNA-bd_rpt"/>
</dbReference>
<keyword evidence="6" id="KW-1185">Reference proteome</keyword>
<sequence length="657" mass="74547">MTSTENIDPVEYKSILETADKLNSKVQKLKRAAAKPEKSKSVKRIKISEADHAALKKKPKKEKQEGNVAKTEGGINKDGKAFNGKTKFQGKGEGKNFKPIKIEGGNEKTDWKELKKQKKDLKLKRQTKKHSPSFHSLMDEAKQLWITLTLKNLSKTKQHDVAAQMLEVVKDNILKCSWKHDTSRYLQALISKGSPEAVDGVFQGLKDNVIEVALGKYSHWCIVQLLKHGNKSHKQHIISSFKEKVAKLMNSSFGCRVLEEAYNDHATSKERARLIQEFYSLDYHYLKDDSIRSLKDAIDRKPEKKEETLNRLNALLKKQIEKGRWRLSLFHTLLYEYLNHAGEEDKKDMLETIREHLLEMVHTKEGARVAMISMWQSDKKARKLIVKSLKGKVVDVCKETHGYRVLLALFDCVDDTVLVIKAIVQEILSNIADVMSSDSGRKVILYLLAPREKNFFDQDTIQYLATGDGNPFTKKSIADIHKELKAAVVPAVNEHVAENISVYSGDNTKAYFLKVLMSHLPEKGQILTSIADYVASEDWNNLAKVKAFWKMIAFFLRNGEKAETIESSSIFVKRWTPDVLKNIAVNFEGKAMLCALVLSAKGTEEGNYKELIKIMKTVSSSEGSETINKWISAASKDKDSVVNDIESFKKIVSFKKK</sequence>
<dbReference type="GO" id="GO:0003729">
    <property type="term" value="F:mRNA binding"/>
    <property type="evidence" value="ECO:0007669"/>
    <property type="project" value="TreeGrafter"/>
</dbReference>
<dbReference type="PANTHER" id="PTHR13389">
    <property type="entry name" value="PUMILIO HOMOLOG 3"/>
    <property type="match status" value="1"/>
</dbReference>
<protein>
    <recommendedName>
        <fullName evidence="4">PUM-HD domain-containing protein</fullName>
    </recommendedName>
</protein>
<dbReference type="InterPro" id="IPR033133">
    <property type="entry name" value="PUM-HD"/>
</dbReference>
<organism evidence="5 6">
    <name type="scientific">Allacma fusca</name>
    <dbReference type="NCBI Taxonomy" id="39272"/>
    <lineage>
        <taxon>Eukaryota</taxon>
        <taxon>Metazoa</taxon>
        <taxon>Ecdysozoa</taxon>
        <taxon>Arthropoda</taxon>
        <taxon>Hexapoda</taxon>
        <taxon>Collembola</taxon>
        <taxon>Symphypleona</taxon>
        <taxon>Sminthuridae</taxon>
        <taxon>Allacma</taxon>
    </lineage>
</organism>
<reference evidence="5" key="1">
    <citation type="submission" date="2021-06" db="EMBL/GenBank/DDBJ databases">
        <authorList>
            <person name="Hodson N. C."/>
            <person name="Mongue J. A."/>
            <person name="Jaron S. K."/>
        </authorList>
    </citation>
    <scope>NUCLEOTIDE SEQUENCE</scope>
</reference>
<proteinExistence type="predicted"/>
<feature type="region of interest" description="Disordered" evidence="3">
    <location>
        <begin position="29"/>
        <end position="103"/>
    </location>
</feature>